<reference evidence="3" key="1">
    <citation type="submission" date="2020-11" db="EMBL/GenBank/DDBJ databases">
        <authorList>
            <consortium name="DOE Joint Genome Institute"/>
            <person name="Ahrendt S."/>
            <person name="Riley R."/>
            <person name="Andreopoulos W."/>
            <person name="Labutti K."/>
            <person name="Pangilinan J."/>
            <person name="Ruiz-Duenas F.J."/>
            <person name="Barrasa J.M."/>
            <person name="Sanchez-Garcia M."/>
            <person name="Camarero S."/>
            <person name="Miyauchi S."/>
            <person name="Serrano A."/>
            <person name="Linde D."/>
            <person name="Babiker R."/>
            <person name="Drula E."/>
            <person name="Ayuso-Fernandez I."/>
            <person name="Pacheco R."/>
            <person name="Padilla G."/>
            <person name="Ferreira P."/>
            <person name="Barriuso J."/>
            <person name="Kellner H."/>
            <person name="Castanera R."/>
            <person name="Alfaro M."/>
            <person name="Ramirez L."/>
            <person name="Pisabarro A.G."/>
            <person name="Kuo A."/>
            <person name="Tritt A."/>
            <person name="Lipzen A."/>
            <person name="He G."/>
            <person name="Yan M."/>
            <person name="Ng V."/>
            <person name="Cullen D."/>
            <person name="Martin F."/>
            <person name="Rosso M.-N."/>
            <person name="Henrissat B."/>
            <person name="Hibbett D."/>
            <person name="Martinez A.T."/>
            <person name="Grigoriev I.V."/>
        </authorList>
    </citation>
    <scope>NUCLEOTIDE SEQUENCE</scope>
    <source>
        <strain evidence="3">MF-IS2</strain>
    </source>
</reference>
<evidence type="ECO:0000313" key="4">
    <source>
        <dbReference type="Proteomes" id="UP000807342"/>
    </source>
</evidence>
<dbReference type="Pfam" id="PF20152">
    <property type="entry name" value="DUF6534"/>
    <property type="match status" value="1"/>
</dbReference>
<dbReference type="PANTHER" id="PTHR40465:SF1">
    <property type="entry name" value="DUF6534 DOMAIN-CONTAINING PROTEIN"/>
    <property type="match status" value="1"/>
</dbReference>
<dbReference type="OrthoDB" id="2536347at2759"/>
<gene>
    <name evidence="3" type="ORF">P691DRAFT_669516</name>
</gene>
<dbReference type="InterPro" id="IPR045339">
    <property type="entry name" value="DUF6534"/>
</dbReference>
<dbReference type="EMBL" id="MU151163">
    <property type="protein sequence ID" value="KAF9448374.1"/>
    <property type="molecule type" value="Genomic_DNA"/>
</dbReference>
<feature type="non-terminal residue" evidence="3">
    <location>
        <position position="1"/>
    </location>
</feature>
<keyword evidence="4" id="KW-1185">Reference proteome</keyword>
<protein>
    <recommendedName>
        <fullName evidence="2">DUF6534 domain-containing protein</fullName>
    </recommendedName>
</protein>
<feature type="transmembrane region" description="Helical" evidence="1">
    <location>
        <begin position="53"/>
        <end position="74"/>
    </location>
</feature>
<keyword evidence="1" id="KW-0472">Membrane</keyword>
<accession>A0A9P6C4F2</accession>
<comment type="caution">
    <text evidence="3">The sequence shown here is derived from an EMBL/GenBank/DDBJ whole genome shotgun (WGS) entry which is preliminary data.</text>
</comment>
<feature type="transmembrane region" description="Helical" evidence="1">
    <location>
        <begin position="12"/>
        <end position="33"/>
    </location>
</feature>
<dbReference type="PANTHER" id="PTHR40465">
    <property type="entry name" value="CHROMOSOME 1, WHOLE GENOME SHOTGUN SEQUENCE"/>
    <property type="match status" value="1"/>
</dbReference>
<keyword evidence="1" id="KW-0812">Transmembrane</keyword>
<evidence type="ECO:0000313" key="3">
    <source>
        <dbReference type="EMBL" id="KAF9448374.1"/>
    </source>
</evidence>
<name>A0A9P6C4F2_9AGAR</name>
<feature type="domain" description="DUF6534" evidence="2">
    <location>
        <begin position="136"/>
        <end position="219"/>
    </location>
</feature>
<feature type="transmembrane region" description="Helical" evidence="1">
    <location>
        <begin position="86"/>
        <end position="107"/>
    </location>
</feature>
<sequence length="304" mass="33328">DLYYLAFPKDRWQVKLIVYFVYVVGTIQTAFALQDFYALFCTPTLREDLHVFGFTWFTIPVSGALVAVVAQLFYAYRIYTLSRSKLVTAIVSMLAVSQFISGIFSAATTDNQQVITPGAGVEVLLPFISAWGIIGVICDIVIAAYMFHFLSRQLARASRRTQVPLTKIKRLLLETGILTGASLSADQAFTFRADQAFMIPGLSLSKLYGNSILVLLNNRFTISGGRNTPHPDFDIASYSCPDATGESQGPVAPGIAFTHANPTETAISDHSGGIHAINLTPPSRWVSEESSEIINRGEKNTQEN</sequence>
<keyword evidence="1" id="KW-1133">Transmembrane helix</keyword>
<dbReference type="AlphaFoldDB" id="A0A9P6C4F2"/>
<dbReference type="Proteomes" id="UP000807342">
    <property type="component" value="Unassembled WGS sequence"/>
</dbReference>
<organism evidence="3 4">
    <name type="scientific">Macrolepiota fuliginosa MF-IS2</name>
    <dbReference type="NCBI Taxonomy" id="1400762"/>
    <lineage>
        <taxon>Eukaryota</taxon>
        <taxon>Fungi</taxon>
        <taxon>Dikarya</taxon>
        <taxon>Basidiomycota</taxon>
        <taxon>Agaricomycotina</taxon>
        <taxon>Agaricomycetes</taxon>
        <taxon>Agaricomycetidae</taxon>
        <taxon>Agaricales</taxon>
        <taxon>Agaricineae</taxon>
        <taxon>Agaricaceae</taxon>
        <taxon>Macrolepiota</taxon>
    </lineage>
</organism>
<feature type="transmembrane region" description="Helical" evidence="1">
    <location>
        <begin position="127"/>
        <end position="150"/>
    </location>
</feature>
<proteinExistence type="predicted"/>
<evidence type="ECO:0000259" key="2">
    <source>
        <dbReference type="Pfam" id="PF20152"/>
    </source>
</evidence>
<evidence type="ECO:0000256" key="1">
    <source>
        <dbReference type="SAM" id="Phobius"/>
    </source>
</evidence>